<organism evidence="1 2">
    <name type="scientific">Celeribacter arenosi</name>
    <dbReference type="NCBI Taxonomy" id="792649"/>
    <lineage>
        <taxon>Bacteria</taxon>
        <taxon>Pseudomonadati</taxon>
        <taxon>Pseudomonadota</taxon>
        <taxon>Alphaproteobacteria</taxon>
        <taxon>Rhodobacterales</taxon>
        <taxon>Roseobacteraceae</taxon>
        <taxon>Celeribacter</taxon>
    </lineage>
</organism>
<evidence type="ECO:0000313" key="2">
    <source>
        <dbReference type="Proteomes" id="UP001399917"/>
    </source>
</evidence>
<evidence type="ECO:0000313" key="1">
    <source>
        <dbReference type="EMBL" id="GAA3866849.1"/>
    </source>
</evidence>
<accession>A0ABP7K625</accession>
<reference evidence="2" key="1">
    <citation type="journal article" date="2019" name="Int. J. Syst. Evol. Microbiol.">
        <title>The Global Catalogue of Microorganisms (GCM) 10K type strain sequencing project: providing services to taxonomists for standard genome sequencing and annotation.</title>
        <authorList>
            <consortium name="The Broad Institute Genomics Platform"/>
            <consortium name="The Broad Institute Genome Sequencing Center for Infectious Disease"/>
            <person name="Wu L."/>
            <person name="Ma J."/>
        </authorList>
    </citation>
    <scope>NUCLEOTIDE SEQUENCE [LARGE SCALE GENOMIC DNA]</scope>
    <source>
        <strain evidence="2">JCM 17190</strain>
    </source>
</reference>
<name>A0ABP7K625_9RHOB</name>
<evidence type="ECO:0008006" key="3">
    <source>
        <dbReference type="Google" id="ProtNLM"/>
    </source>
</evidence>
<sequence length="306" mass="33490">MRVTLHVGLHFAGAPRLIAGLRANNPAFEAGGTFVPRQKEYRAPVADILQKLDGLPPIEAEQIELLSQILKNRKTSHLLMSDVLWAGALDAAFSEGRLYADLGVNVARVAELFDTSDVRIAISLRDPVGFVSDALSTPELAGKMTPFLRNCDTATLGWEQGLQELRAALPTSSIVAWREEDAPLIWPRVLRELGRLPRDAPVARSYAPLRQILSAKGMRQLFGEVASTPPVDDIAFENLVRRFLAEFAVPDNLPDRPVGSVNIPGWSQEAYHGITQRYWAQTAAFGKEEGVTFIAPLSEGEDSEGA</sequence>
<proteinExistence type="predicted"/>
<protein>
    <recommendedName>
        <fullName evidence="3">Sulfotransferase family protein</fullName>
    </recommendedName>
</protein>
<dbReference type="EMBL" id="BAABDF010000007">
    <property type="protein sequence ID" value="GAA3866849.1"/>
    <property type="molecule type" value="Genomic_DNA"/>
</dbReference>
<dbReference type="RefSeq" id="WP_344846198.1">
    <property type="nucleotide sequence ID" value="NZ_BAABDF010000007.1"/>
</dbReference>
<dbReference type="Proteomes" id="UP001399917">
    <property type="component" value="Unassembled WGS sequence"/>
</dbReference>
<comment type="caution">
    <text evidence="1">The sequence shown here is derived from an EMBL/GenBank/DDBJ whole genome shotgun (WGS) entry which is preliminary data.</text>
</comment>
<gene>
    <name evidence="1" type="ORF">GCM10022404_16250</name>
</gene>
<keyword evidence="2" id="KW-1185">Reference proteome</keyword>